<name>A0A3A9Y881_9ACTN</name>
<feature type="transmembrane region" description="Helical" evidence="2">
    <location>
        <begin position="499"/>
        <end position="520"/>
    </location>
</feature>
<keyword evidence="2" id="KW-0812">Transmembrane</keyword>
<dbReference type="Proteomes" id="UP000275865">
    <property type="component" value="Unassembled WGS sequence"/>
</dbReference>
<keyword evidence="2" id="KW-1133">Transmembrane helix</keyword>
<accession>A0A3A9Y881</accession>
<feature type="transmembrane region" description="Helical" evidence="2">
    <location>
        <begin position="458"/>
        <end position="479"/>
    </location>
</feature>
<evidence type="ECO:0000256" key="1">
    <source>
        <dbReference type="SAM" id="MobiDB-lite"/>
    </source>
</evidence>
<protein>
    <submittedName>
        <fullName evidence="3">Uncharacterized protein</fullName>
    </submittedName>
</protein>
<proteinExistence type="predicted"/>
<keyword evidence="2" id="KW-0472">Membrane</keyword>
<evidence type="ECO:0000313" key="4">
    <source>
        <dbReference type="Proteomes" id="UP000275865"/>
    </source>
</evidence>
<feature type="transmembrane region" description="Helical" evidence="2">
    <location>
        <begin position="364"/>
        <end position="384"/>
    </location>
</feature>
<reference evidence="3 4" key="1">
    <citation type="submission" date="2018-09" db="EMBL/GenBank/DDBJ databases">
        <title>Micromonospora sp. nov. MS1-9, isolated from a root of Musa sp.</title>
        <authorList>
            <person name="Kuncharoen N."/>
            <person name="Kudo T."/>
            <person name="Ohkuma M."/>
            <person name="Yuki M."/>
            <person name="Tanasupawat S."/>
        </authorList>
    </citation>
    <scope>NUCLEOTIDE SEQUENCE [LARGE SCALE GENOMIC DNA]</scope>
    <source>
        <strain evidence="3 4">MS1-9</strain>
    </source>
</reference>
<sequence length="536" mass="58127">MSGLVDRLGTGLGAAISRWRPPHRESHDMTALADPALWTDLFHLDGHLPRRSALGPEDVAEAIRRTADRLSRDRPALLAVLLAPGRLPERIVAVLDEPDVFSKQVWMWACWISEATWQAVTDTAPEDTKLRSPAPEYAEPHGPAPEDATPRRPVPEDAELLRPAAARLRFLVLSEAFRGGSADNRDLWRDGTADPALDLGTVFGTNTAHLVVLRCRQARWEWHHCLDAYQSHPLLAAATPAEIESEIDALAFRRPRRGRPAAPWRGGPPGPPLVTDWDVIHDASAPMTADDTALLDDVLDRHLLPRMRLGRVLRAATYPAAVTAPHQHGWTATAARWSRRWAGMLPLLSAAGALTLAARGHFHAAAAAAAATYTLLGVLVVVFGRIWATAWLLRLPAAGTVGLFALLTLHPHWWQQPAGTWWAPLTLTAASIGYLVVEARNHGVAAVTSIGRATALAVVGAGHAFLVTVIGLVAVAPALMENGRELRDAWQNGSTTAGLATLGLGTAWCLTVGVFAQILWDDRPITAPLAHLRWRR</sequence>
<evidence type="ECO:0000256" key="2">
    <source>
        <dbReference type="SAM" id="Phobius"/>
    </source>
</evidence>
<gene>
    <name evidence="3" type="ORF">D7044_08710</name>
</gene>
<comment type="caution">
    <text evidence="3">The sequence shown here is derived from an EMBL/GenBank/DDBJ whole genome shotgun (WGS) entry which is preliminary data.</text>
</comment>
<evidence type="ECO:0000313" key="3">
    <source>
        <dbReference type="EMBL" id="RKN33830.1"/>
    </source>
</evidence>
<dbReference type="AlphaFoldDB" id="A0A3A9Y881"/>
<feature type="transmembrane region" description="Helical" evidence="2">
    <location>
        <begin position="391"/>
        <end position="413"/>
    </location>
</feature>
<organism evidence="3 4">
    <name type="scientific">Micromonospora musae</name>
    <dbReference type="NCBI Taxonomy" id="1894970"/>
    <lineage>
        <taxon>Bacteria</taxon>
        <taxon>Bacillati</taxon>
        <taxon>Actinomycetota</taxon>
        <taxon>Actinomycetes</taxon>
        <taxon>Micromonosporales</taxon>
        <taxon>Micromonosporaceae</taxon>
        <taxon>Micromonospora</taxon>
    </lineage>
</organism>
<feature type="region of interest" description="Disordered" evidence="1">
    <location>
        <begin position="126"/>
        <end position="154"/>
    </location>
</feature>
<dbReference type="EMBL" id="RAZT01000004">
    <property type="protein sequence ID" value="RKN33830.1"/>
    <property type="molecule type" value="Genomic_DNA"/>
</dbReference>
<feature type="transmembrane region" description="Helical" evidence="2">
    <location>
        <begin position="419"/>
        <end position="437"/>
    </location>
</feature>